<accession>A0ABR1ZUE0</accession>
<name>A0ABR1ZUE0_9ROSI</name>
<keyword evidence="2" id="KW-1185">Reference proteome</keyword>
<reference evidence="1 2" key="1">
    <citation type="journal article" date="2024" name="G3 (Bethesda)">
        <title>Genome assembly of Hibiscus sabdariffa L. provides insights into metabolisms of medicinal natural products.</title>
        <authorList>
            <person name="Kim T."/>
        </authorList>
    </citation>
    <scope>NUCLEOTIDE SEQUENCE [LARGE SCALE GENOMIC DNA]</scope>
    <source>
        <strain evidence="1">TK-2024</strain>
        <tissue evidence="1">Old leaves</tissue>
    </source>
</reference>
<comment type="caution">
    <text evidence="1">The sequence shown here is derived from an EMBL/GenBank/DDBJ whole genome shotgun (WGS) entry which is preliminary data.</text>
</comment>
<organism evidence="1 2">
    <name type="scientific">Hibiscus sabdariffa</name>
    <name type="common">roselle</name>
    <dbReference type="NCBI Taxonomy" id="183260"/>
    <lineage>
        <taxon>Eukaryota</taxon>
        <taxon>Viridiplantae</taxon>
        <taxon>Streptophyta</taxon>
        <taxon>Embryophyta</taxon>
        <taxon>Tracheophyta</taxon>
        <taxon>Spermatophyta</taxon>
        <taxon>Magnoliopsida</taxon>
        <taxon>eudicotyledons</taxon>
        <taxon>Gunneridae</taxon>
        <taxon>Pentapetalae</taxon>
        <taxon>rosids</taxon>
        <taxon>malvids</taxon>
        <taxon>Malvales</taxon>
        <taxon>Malvaceae</taxon>
        <taxon>Malvoideae</taxon>
        <taxon>Hibiscus</taxon>
    </lineage>
</organism>
<dbReference type="Proteomes" id="UP001472677">
    <property type="component" value="Unassembled WGS sequence"/>
</dbReference>
<evidence type="ECO:0000313" key="2">
    <source>
        <dbReference type="Proteomes" id="UP001472677"/>
    </source>
</evidence>
<sequence length="66" mass="7451">MKARVATEARPFYGMNSVDLWAVGKMTVEWDLNDWKWDGELFIASSINQAAYEMHSKASKALIGNV</sequence>
<proteinExistence type="predicted"/>
<protein>
    <submittedName>
        <fullName evidence="1">Uncharacterized protein</fullName>
    </submittedName>
</protein>
<dbReference type="EMBL" id="JBBPBM010001428">
    <property type="protein sequence ID" value="KAK8484317.1"/>
    <property type="molecule type" value="Genomic_DNA"/>
</dbReference>
<gene>
    <name evidence="1" type="ORF">V6N12_018661</name>
</gene>
<evidence type="ECO:0000313" key="1">
    <source>
        <dbReference type="EMBL" id="KAK8484317.1"/>
    </source>
</evidence>